<dbReference type="InterPro" id="IPR036457">
    <property type="entry name" value="PPM-type-like_dom_sf"/>
</dbReference>
<dbReference type="InterPro" id="IPR001932">
    <property type="entry name" value="PPM-type_phosphatase-like_dom"/>
</dbReference>
<feature type="domain" description="PPM-type phosphatase" evidence="1">
    <location>
        <begin position="63"/>
        <end position="209"/>
    </location>
</feature>
<dbReference type="SUPFAM" id="SSF81606">
    <property type="entry name" value="PP2C-like"/>
    <property type="match status" value="1"/>
</dbReference>
<dbReference type="Gene3D" id="3.60.40.10">
    <property type="entry name" value="PPM-type phosphatase domain"/>
    <property type="match status" value="1"/>
</dbReference>
<gene>
    <name evidence="2" type="ORF">B9Q01_05510</name>
</gene>
<dbReference type="Proteomes" id="UP000240880">
    <property type="component" value="Unassembled WGS sequence"/>
</dbReference>
<evidence type="ECO:0000313" key="2">
    <source>
        <dbReference type="EMBL" id="PSN83213.1"/>
    </source>
</evidence>
<evidence type="ECO:0000313" key="3">
    <source>
        <dbReference type="Proteomes" id="UP000240880"/>
    </source>
</evidence>
<accession>A0A2R6AA90</accession>
<organism evidence="2 3">
    <name type="scientific">Candidatus Marsarchaeota G1 archaeon OSP_D</name>
    <dbReference type="NCBI Taxonomy" id="1978155"/>
    <lineage>
        <taxon>Archaea</taxon>
        <taxon>Candidatus Marsarchaeota</taxon>
        <taxon>Candidatus Marsarchaeota group 1</taxon>
    </lineage>
</organism>
<sequence length="218" mass="24382">MSFQPELKGLNIEYFSPLFGEGWVVLGGAEKIFLDDAKPKSIEGKIANARFFMRKGRGHVWTSFCEDALAIFVDQKKLLAAIFDGVSGEMDGSGGIASRIAAKSIIEYAKRINEQNCETLLSEYKDECVKKIKKGGTTALILVIFEGKRCQLYNKGDSLCYSNHELVNAPDSIGNVLLKWLNEESGFSRYDFEKKQKLTLYSDGVFNALDDFTMVEID</sequence>
<comment type="caution">
    <text evidence="2">The sequence shown here is derived from an EMBL/GenBank/DDBJ whole genome shotgun (WGS) entry which is preliminary data.</text>
</comment>
<evidence type="ECO:0000259" key="1">
    <source>
        <dbReference type="Pfam" id="PF13672"/>
    </source>
</evidence>
<reference evidence="2 3" key="1">
    <citation type="submission" date="2017-04" db="EMBL/GenBank/DDBJ databases">
        <title>Novel microbial lineages endemic to geothermal iron-oxide mats fill important gaps in the evolutionary history of Archaea.</title>
        <authorList>
            <person name="Jay Z.J."/>
            <person name="Beam J.P."/>
            <person name="Dlakic M."/>
            <person name="Rusch D.B."/>
            <person name="Kozubal M.A."/>
            <person name="Inskeep W.P."/>
        </authorList>
    </citation>
    <scope>NUCLEOTIDE SEQUENCE [LARGE SCALE GENOMIC DNA]</scope>
    <source>
        <strain evidence="2">OSP_D</strain>
    </source>
</reference>
<name>A0A2R6AA90_9ARCH</name>
<protein>
    <recommendedName>
        <fullName evidence="1">PPM-type phosphatase domain-containing protein</fullName>
    </recommendedName>
</protein>
<proteinExistence type="predicted"/>
<dbReference type="AlphaFoldDB" id="A0A2R6AA90"/>
<dbReference type="EMBL" id="NEXC01000032">
    <property type="protein sequence ID" value="PSN83213.1"/>
    <property type="molecule type" value="Genomic_DNA"/>
</dbReference>
<dbReference type="Pfam" id="PF13672">
    <property type="entry name" value="PP2C_2"/>
    <property type="match status" value="1"/>
</dbReference>